<dbReference type="EMBL" id="MK967393">
    <property type="protein sequence ID" value="QDM57104.1"/>
    <property type="molecule type" value="Genomic_DNA"/>
</dbReference>
<reference evidence="1 2" key="1">
    <citation type="submission" date="2019-05" db="EMBL/GenBank/DDBJ databases">
        <authorList>
            <person name="Beaulieu J."/>
            <person name="Cox M."/>
            <person name="Nazim E."/>
            <person name="Robinson Z."/>
            <person name="Molloy S.D."/>
            <person name="Garlena R.A."/>
            <person name="Russell D.A."/>
            <person name="Pope W.H."/>
            <person name="Jacobs-Sera D."/>
            <person name="Hatfull G.F."/>
        </authorList>
    </citation>
    <scope>NUCLEOTIDE SEQUENCE [LARGE SCALE GENOMIC DNA]</scope>
</reference>
<organism evidence="1 2">
    <name type="scientific">Rhodococcus phage Whack</name>
    <dbReference type="NCBI Taxonomy" id="2591132"/>
    <lineage>
        <taxon>Viruses</taxon>
        <taxon>Duplodnaviria</taxon>
        <taxon>Heunggongvirae</taxon>
        <taxon>Uroviricota</taxon>
        <taxon>Caudoviricetes</taxon>
        <taxon>Whackvirus</taxon>
        <taxon>Whackvirus whack</taxon>
    </lineage>
</organism>
<dbReference type="GeneID" id="55618852"/>
<name>A0A515MKF6_9CAUD</name>
<evidence type="ECO:0000313" key="2">
    <source>
        <dbReference type="Proteomes" id="UP000319882"/>
    </source>
</evidence>
<proteinExistence type="predicted"/>
<evidence type="ECO:0000313" key="1">
    <source>
        <dbReference type="EMBL" id="QDM57104.1"/>
    </source>
</evidence>
<dbReference type="KEGG" id="vg:55618852"/>
<dbReference type="Proteomes" id="UP000319882">
    <property type="component" value="Segment"/>
</dbReference>
<gene>
    <name evidence="1" type="primary">41</name>
    <name evidence="1" type="ORF">SEA_WHACK_41</name>
</gene>
<protein>
    <submittedName>
        <fullName evidence="1">Helix-turn-helix DNA binding domain protein</fullName>
    </submittedName>
</protein>
<accession>A0A515MKF6</accession>
<sequence>MQPTTTPRAAATAALGEDVKLWIERLRNSPAKLSYRQIADTLSAETGVKVTREALRQWHSELHSSTSAA</sequence>
<dbReference type="RefSeq" id="YP_009848431.1">
    <property type="nucleotide sequence ID" value="NC_048784.1"/>
</dbReference>
<keyword evidence="2" id="KW-1185">Reference proteome</keyword>